<accession>A0ABR4QHD7</accession>
<protein>
    <submittedName>
        <fullName evidence="1">Uncharacterized protein</fullName>
    </submittedName>
</protein>
<organism evidence="1 2">
    <name type="scientific">Taenia crassiceps</name>
    <dbReference type="NCBI Taxonomy" id="6207"/>
    <lineage>
        <taxon>Eukaryota</taxon>
        <taxon>Metazoa</taxon>
        <taxon>Spiralia</taxon>
        <taxon>Lophotrochozoa</taxon>
        <taxon>Platyhelminthes</taxon>
        <taxon>Cestoda</taxon>
        <taxon>Eucestoda</taxon>
        <taxon>Cyclophyllidea</taxon>
        <taxon>Taeniidae</taxon>
        <taxon>Taenia</taxon>
    </lineage>
</organism>
<evidence type="ECO:0000313" key="2">
    <source>
        <dbReference type="Proteomes" id="UP001651158"/>
    </source>
</evidence>
<name>A0ABR4QHD7_9CEST</name>
<reference evidence="1 2" key="1">
    <citation type="journal article" date="2022" name="Front. Cell. Infect. Microbiol.">
        <title>The Genomes of Two Strains of Taenia crassiceps the Animal Model for the Study of Human Cysticercosis.</title>
        <authorList>
            <person name="Bobes R.J."/>
            <person name="Estrada K."/>
            <person name="Rios-Valencia D.G."/>
            <person name="Calderon-Gallegos A."/>
            <person name="de la Torre P."/>
            <person name="Carrero J.C."/>
            <person name="Sanchez-Flores A."/>
            <person name="Laclette J.P."/>
        </authorList>
    </citation>
    <scope>NUCLEOTIDE SEQUENCE [LARGE SCALE GENOMIC DNA]</scope>
    <source>
        <strain evidence="1">WFUcys</strain>
    </source>
</reference>
<proteinExistence type="predicted"/>
<dbReference type="Proteomes" id="UP001651158">
    <property type="component" value="Unassembled WGS sequence"/>
</dbReference>
<gene>
    <name evidence="1" type="ORF">TcWFU_006150</name>
</gene>
<sequence>MSVIRLSSRLCIDLSEGEPLTAKGPVSSLLDDEMGLLLGKARPLVNICREVSDQAAAAGVLFQSAGLRSTDAFIVMLTTGQNLAVNNLETRFSAIDPLATVNDPSWVSSPGFELVYSRLQWYPWSR</sequence>
<comment type="caution">
    <text evidence="1">The sequence shown here is derived from an EMBL/GenBank/DDBJ whole genome shotgun (WGS) entry which is preliminary data.</text>
</comment>
<evidence type="ECO:0000313" key="1">
    <source>
        <dbReference type="EMBL" id="KAL5109040.1"/>
    </source>
</evidence>
<keyword evidence="2" id="KW-1185">Reference proteome</keyword>
<dbReference type="EMBL" id="JAKROA010000003">
    <property type="protein sequence ID" value="KAL5109040.1"/>
    <property type="molecule type" value="Genomic_DNA"/>
</dbReference>